<name>A0A2P2MDR1_RHIMU</name>
<dbReference type="InterPro" id="IPR001810">
    <property type="entry name" value="F-box_dom"/>
</dbReference>
<evidence type="ECO:0000259" key="1">
    <source>
        <dbReference type="SMART" id="SM00256"/>
    </source>
</evidence>
<dbReference type="InterPro" id="IPR032675">
    <property type="entry name" value="LRR_dom_sf"/>
</dbReference>
<sequence length="467" mass="51570">MKICCCLCFTFGDEEEAPSKAGSGRGRAMEDGIFVNDDNFESGNVGIDDEEAEEAATRLRLALDDSVPERDEQDSLRLFEEMKVTCGGCVVTWDAAPDDVVRAVGPLSLRGAGIQGSWQPAGESSTSSTTAAAAVTVMFDEECDRDSHNKRAKVDTFSIRDGRDESGTAEDLEVQMDLMDDLLHMVFSFLDQINLCRAAMVCRQWRAASAHEDFWTCLDFKNRNISVEEFEDMCQRHPNAVEVNVFGAPAIHLLVMKALSSLRNLEVLTLGRGQLGDPFFYALPECSMLKCLNINDAILCNSIQEIPINHDRLCHLQLTKCRVMRIYVRCPQLETLSLKRSNMAQAVLNCPLLHLLDIGSCHKLSDVAIRAAVVSCPQLELLDISNCSCVSDETLHEIALTCANLHILDASYCPNVSLESVRLPMLTVLKLHSCDGITSASMAAISHSHLLEMRILYSCICLPRSLL</sequence>
<organism evidence="2">
    <name type="scientific">Rhizophora mucronata</name>
    <name type="common">Asiatic mangrove</name>
    <dbReference type="NCBI Taxonomy" id="61149"/>
    <lineage>
        <taxon>Eukaryota</taxon>
        <taxon>Viridiplantae</taxon>
        <taxon>Streptophyta</taxon>
        <taxon>Embryophyta</taxon>
        <taxon>Tracheophyta</taxon>
        <taxon>Spermatophyta</taxon>
        <taxon>Magnoliopsida</taxon>
        <taxon>eudicotyledons</taxon>
        <taxon>Gunneridae</taxon>
        <taxon>Pentapetalae</taxon>
        <taxon>rosids</taxon>
        <taxon>fabids</taxon>
        <taxon>Malpighiales</taxon>
        <taxon>Rhizophoraceae</taxon>
        <taxon>Rhizophora</taxon>
    </lineage>
</organism>
<dbReference type="AlphaFoldDB" id="A0A2P2MDR1"/>
<protein>
    <recommendedName>
        <fullName evidence="1">F-box domain-containing protein</fullName>
    </recommendedName>
</protein>
<dbReference type="InterPro" id="IPR006553">
    <property type="entry name" value="Leu-rich_rpt_Cys-con_subtyp"/>
</dbReference>
<dbReference type="PANTHER" id="PTHR34709:SF57">
    <property type="entry name" value="F-BOX DOMAIN-CONTAINING PROTEIN"/>
    <property type="match status" value="1"/>
</dbReference>
<evidence type="ECO:0000313" key="2">
    <source>
        <dbReference type="EMBL" id="MBX28380.1"/>
    </source>
</evidence>
<proteinExistence type="predicted"/>
<dbReference type="SMART" id="SM00367">
    <property type="entry name" value="LRR_CC"/>
    <property type="match status" value="3"/>
</dbReference>
<dbReference type="CDD" id="cd22109">
    <property type="entry name" value="F-box_FBXO41"/>
    <property type="match status" value="1"/>
</dbReference>
<dbReference type="Gene3D" id="3.80.10.10">
    <property type="entry name" value="Ribonuclease Inhibitor"/>
    <property type="match status" value="1"/>
</dbReference>
<dbReference type="SMART" id="SM00256">
    <property type="entry name" value="FBOX"/>
    <property type="match status" value="1"/>
</dbReference>
<dbReference type="Pfam" id="PF12937">
    <property type="entry name" value="F-box-like"/>
    <property type="match status" value="1"/>
</dbReference>
<dbReference type="InterPro" id="IPR055312">
    <property type="entry name" value="FBL15-like"/>
</dbReference>
<dbReference type="PANTHER" id="PTHR34709">
    <property type="entry name" value="OS10G0396666 PROTEIN"/>
    <property type="match status" value="1"/>
</dbReference>
<dbReference type="FunFam" id="3.80.10.10:FF:000357">
    <property type="entry name" value="F-box/LRR-repeat protein 15"/>
    <property type="match status" value="1"/>
</dbReference>
<dbReference type="EMBL" id="GGEC01047896">
    <property type="protein sequence ID" value="MBX28380.1"/>
    <property type="molecule type" value="Transcribed_RNA"/>
</dbReference>
<accession>A0A2P2MDR1</accession>
<reference evidence="2" key="1">
    <citation type="submission" date="2018-02" db="EMBL/GenBank/DDBJ databases">
        <title>Rhizophora mucronata_Transcriptome.</title>
        <authorList>
            <person name="Meera S.P."/>
            <person name="Sreeshan A."/>
            <person name="Augustine A."/>
        </authorList>
    </citation>
    <scope>NUCLEOTIDE SEQUENCE</scope>
    <source>
        <tissue evidence="2">Leaf</tissue>
    </source>
</reference>
<dbReference type="SUPFAM" id="SSF52047">
    <property type="entry name" value="RNI-like"/>
    <property type="match status" value="1"/>
</dbReference>
<feature type="domain" description="F-box" evidence="1">
    <location>
        <begin position="178"/>
        <end position="218"/>
    </location>
</feature>